<feature type="domain" description="NusB/RsmB/TIM44" evidence="7">
    <location>
        <begin position="6"/>
        <end position="131"/>
    </location>
</feature>
<evidence type="ECO:0000256" key="2">
    <source>
        <dbReference type="ARBA" id="ARBA00022814"/>
    </source>
</evidence>
<sequence>MSRRLARETALQVLFQLEMTGESQDLKSAIHKWADEFAVPEGSIPFAEELVEGTLTHKEVIDENLEKLSEGWSLARMANVDRNLLRLASYEILFRKDIPGRVTINEAIEIAKRYGSEESGKFINGILDKVVESVNKKDEKGNDTLSRD</sequence>
<name>A0A098B247_DESHA</name>
<keyword evidence="4 6" id="KW-0805">Transcription regulation</keyword>
<evidence type="ECO:0000259" key="7">
    <source>
        <dbReference type="Pfam" id="PF01029"/>
    </source>
</evidence>
<dbReference type="EMBL" id="LK996017">
    <property type="protein sequence ID" value="CDX02442.1"/>
    <property type="molecule type" value="Genomic_DNA"/>
</dbReference>
<dbReference type="InterPro" id="IPR006027">
    <property type="entry name" value="NusB_RsmB_TIM44"/>
</dbReference>
<dbReference type="Pfam" id="PF01029">
    <property type="entry name" value="NusB"/>
    <property type="match status" value="1"/>
</dbReference>
<organism evidence="8">
    <name type="scientific">Desulfitobacterium hafniense</name>
    <name type="common">Desulfitobacterium frappieri</name>
    <dbReference type="NCBI Taxonomy" id="49338"/>
    <lineage>
        <taxon>Bacteria</taxon>
        <taxon>Bacillati</taxon>
        <taxon>Bacillota</taxon>
        <taxon>Clostridia</taxon>
        <taxon>Eubacteriales</taxon>
        <taxon>Desulfitobacteriaceae</taxon>
        <taxon>Desulfitobacterium</taxon>
    </lineage>
</organism>
<evidence type="ECO:0000256" key="1">
    <source>
        <dbReference type="ARBA" id="ARBA00005952"/>
    </source>
</evidence>
<reference evidence="8" key="1">
    <citation type="submission" date="2014-07" db="EMBL/GenBank/DDBJ databases">
        <authorList>
            <person name="Hornung V.Bastian."/>
        </authorList>
    </citation>
    <scope>NUCLEOTIDE SEQUENCE</scope>
    <source>
        <strain evidence="8">PCE-S</strain>
    </source>
</reference>
<keyword evidence="2 6" id="KW-0889">Transcription antitermination</keyword>
<gene>
    <name evidence="6" type="primary">nusB</name>
    <name evidence="8" type="ORF">DPCES_2555</name>
</gene>
<dbReference type="GO" id="GO:0005829">
    <property type="term" value="C:cytosol"/>
    <property type="evidence" value="ECO:0007669"/>
    <property type="project" value="TreeGrafter"/>
</dbReference>
<dbReference type="RefSeq" id="WP_005810921.1">
    <property type="nucleotide sequence ID" value="NZ_CABKQQ010000029.1"/>
</dbReference>
<dbReference type="Gene3D" id="1.10.940.10">
    <property type="entry name" value="NusB-like"/>
    <property type="match status" value="1"/>
</dbReference>
<comment type="function">
    <text evidence="6">Involved in transcription antitermination. Required for transcription of ribosomal RNA (rRNA) genes. Binds specifically to the boxA antiterminator sequence of the ribosomal RNA (rrn) operons.</text>
</comment>
<dbReference type="SUPFAM" id="SSF48013">
    <property type="entry name" value="NusB-like"/>
    <property type="match status" value="1"/>
</dbReference>
<dbReference type="GO" id="GO:0006353">
    <property type="term" value="P:DNA-templated transcription termination"/>
    <property type="evidence" value="ECO:0007669"/>
    <property type="project" value="UniProtKB-UniRule"/>
</dbReference>
<dbReference type="InterPro" id="IPR035926">
    <property type="entry name" value="NusB-like_sf"/>
</dbReference>
<accession>A0A098B247</accession>
<keyword evidence="3 6" id="KW-0694">RNA-binding</keyword>
<dbReference type="HAMAP" id="MF_00073">
    <property type="entry name" value="NusB"/>
    <property type="match status" value="1"/>
</dbReference>
<dbReference type="CDD" id="cd00619">
    <property type="entry name" value="Terminator_NusB"/>
    <property type="match status" value="1"/>
</dbReference>
<evidence type="ECO:0000256" key="3">
    <source>
        <dbReference type="ARBA" id="ARBA00022884"/>
    </source>
</evidence>
<dbReference type="AlphaFoldDB" id="A0A098B247"/>
<dbReference type="PANTHER" id="PTHR11078">
    <property type="entry name" value="N UTILIZATION SUBSTANCE PROTEIN B-RELATED"/>
    <property type="match status" value="1"/>
</dbReference>
<proteinExistence type="inferred from homology"/>
<dbReference type="GO" id="GO:0003723">
    <property type="term" value="F:RNA binding"/>
    <property type="evidence" value="ECO:0007669"/>
    <property type="project" value="UniProtKB-UniRule"/>
</dbReference>
<keyword evidence="5 6" id="KW-0804">Transcription</keyword>
<protein>
    <recommendedName>
        <fullName evidence="6">Transcription antitermination protein NusB</fullName>
    </recommendedName>
    <alternativeName>
        <fullName evidence="6">Antitermination factor NusB</fullName>
    </alternativeName>
</protein>
<evidence type="ECO:0000256" key="4">
    <source>
        <dbReference type="ARBA" id="ARBA00023015"/>
    </source>
</evidence>
<dbReference type="InterPro" id="IPR011605">
    <property type="entry name" value="NusB_fam"/>
</dbReference>
<dbReference type="PATRIC" id="fig|49338.4.peg.2745"/>
<dbReference type="NCBIfam" id="TIGR01951">
    <property type="entry name" value="nusB"/>
    <property type="match status" value="1"/>
</dbReference>
<evidence type="ECO:0000256" key="5">
    <source>
        <dbReference type="ARBA" id="ARBA00023163"/>
    </source>
</evidence>
<dbReference type="PANTHER" id="PTHR11078:SF3">
    <property type="entry name" value="ANTITERMINATION NUSB DOMAIN-CONTAINING PROTEIN"/>
    <property type="match status" value="1"/>
</dbReference>
<dbReference type="GO" id="GO:0031564">
    <property type="term" value="P:transcription antitermination"/>
    <property type="evidence" value="ECO:0007669"/>
    <property type="project" value="UniProtKB-KW"/>
</dbReference>
<comment type="similarity">
    <text evidence="1 6">Belongs to the NusB family.</text>
</comment>
<evidence type="ECO:0000313" key="8">
    <source>
        <dbReference type="EMBL" id="CDX02442.1"/>
    </source>
</evidence>
<evidence type="ECO:0000256" key="6">
    <source>
        <dbReference type="HAMAP-Rule" id="MF_00073"/>
    </source>
</evidence>